<evidence type="ECO:0000313" key="1">
    <source>
        <dbReference type="EMBL" id="KAJ3423842.1"/>
    </source>
</evidence>
<proteinExistence type="predicted"/>
<accession>A0AAV7Y7M9</accession>
<name>A0AAV7Y7M9_9EUKA</name>
<dbReference type="PANTHER" id="PTHR31252:SF11">
    <property type="entry name" value="DUF4419 DOMAIN-CONTAINING PROTEIN"/>
    <property type="match status" value="1"/>
</dbReference>
<dbReference type="EMBL" id="JANTQA010000075">
    <property type="protein sequence ID" value="KAJ3423842.1"/>
    <property type="molecule type" value="Genomic_DNA"/>
</dbReference>
<dbReference type="Proteomes" id="UP001146793">
    <property type="component" value="Unassembled WGS sequence"/>
</dbReference>
<dbReference type="InterPro" id="IPR025533">
    <property type="entry name" value="DUF4419"/>
</dbReference>
<organism evidence="1 2">
    <name type="scientific">Anaeramoeba flamelloides</name>
    <dbReference type="NCBI Taxonomy" id="1746091"/>
    <lineage>
        <taxon>Eukaryota</taxon>
        <taxon>Metamonada</taxon>
        <taxon>Anaeramoebidae</taxon>
        <taxon>Anaeramoeba</taxon>
    </lineage>
</organism>
<dbReference type="PANTHER" id="PTHR31252">
    <property type="entry name" value="DUF4419 DOMAIN-CONTAINING PROTEIN"/>
    <property type="match status" value="1"/>
</dbReference>
<comment type="caution">
    <text evidence="1">The sequence shown here is derived from an EMBL/GenBank/DDBJ whole genome shotgun (WGS) entry which is preliminary data.</text>
</comment>
<reference evidence="1" key="1">
    <citation type="submission" date="2022-08" db="EMBL/GenBank/DDBJ databases">
        <title>Novel sulphate-reducing endosymbionts in the free-living metamonad Anaeramoeba.</title>
        <authorList>
            <person name="Jerlstrom-Hultqvist J."/>
            <person name="Cepicka I."/>
            <person name="Gallot-Lavallee L."/>
            <person name="Salas-Leiva D."/>
            <person name="Curtis B.A."/>
            <person name="Zahonova K."/>
            <person name="Pipaliya S."/>
            <person name="Dacks J."/>
            <person name="Roger A.J."/>
        </authorList>
    </citation>
    <scope>NUCLEOTIDE SEQUENCE</scope>
    <source>
        <strain evidence="1">Busselton2</strain>
    </source>
</reference>
<dbReference type="AlphaFoldDB" id="A0AAV7Y7M9"/>
<protein>
    <submittedName>
        <fullName evidence="1">Uncharacterized protein</fullName>
    </submittedName>
</protein>
<gene>
    <name evidence="1" type="ORF">M0812_29473</name>
</gene>
<dbReference type="Pfam" id="PF14388">
    <property type="entry name" value="DUF4419"/>
    <property type="match status" value="1"/>
</dbReference>
<sequence>MVTILGTKESSNKQYKKTSLKESIGNSVLSKLQLNNSKIESMSEPDSEVIDLNCQIPNNFVKCVHHCFYDHLPLVLTPDIIWLLILQGFSTHINNNLETFRSDFTKSDQIENISKVNPDLCLGNKNSPWEESFQQIEELLKEKIGNEYASLLTKSFSTTTQTIKTTYAITLMDITNGYYKVNMFGGCGIPSIKLEGTIEDWKDIRERIKILKKFELQWWFDKLDFVLKQFVCAFEIGDPVVKFDVSTNNNKEIITNFWDSIYMWNYEIWYKNTEYEEKVPTSVTGWINVFFPYYRSKKVNLACKNFDWNKPISTLGMPLNGFPSGLSVIPFKYNEFNKDYSMNVVAGFMPNQQLSNNSLKAKIGWVLVY</sequence>
<evidence type="ECO:0000313" key="2">
    <source>
        <dbReference type="Proteomes" id="UP001146793"/>
    </source>
</evidence>